<evidence type="ECO:0000313" key="1">
    <source>
        <dbReference type="EMBL" id="VEL23505.1"/>
    </source>
</evidence>
<dbReference type="Proteomes" id="UP000784294">
    <property type="component" value="Unassembled WGS sequence"/>
</dbReference>
<dbReference type="AlphaFoldDB" id="A0A448WYM0"/>
<accession>A0A448WYM0</accession>
<proteinExistence type="predicted"/>
<gene>
    <name evidence="1" type="ORF">PXEA_LOCUS16945</name>
</gene>
<keyword evidence="2" id="KW-1185">Reference proteome</keyword>
<dbReference type="EMBL" id="CAAALY010062309">
    <property type="protein sequence ID" value="VEL23505.1"/>
    <property type="molecule type" value="Genomic_DNA"/>
</dbReference>
<name>A0A448WYM0_9PLAT</name>
<protein>
    <submittedName>
        <fullName evidence="1">Uncharacterized protein</fullName>
    </submittedName>
</protein>
<reference evidence="1" key="1">
    <citation type="submission" date="2018-11" db="EMBL/GenBank/DDBJ databases">
        <authorList>
            <consortium name="Pathogen Informatics"/>
        </authorList>
    </citation>
    <scope>NUCLEOTIDE SEQUENCE</scope>
</reference>
<comment type="caution">
    <text evidence="1">The sequence shown here is derived from an EMBL/GenBank/DDBJ whole genome shotgun (WGS) entry which is preliminary data.</text>
</comment>
<organism evidence="1 2">
    <name type="scientific">Protopolystoma xenopodis</name>
    <dbReference type="NCBI Taxonomy" id="117903"/>
    <lineage>
        <taxon>Eukaryota</taxon>
        <taxon>Metazoa</taxon>
        <taxon>Spiralia</taxon>
        <taxon>Lophotrochozoa</taxon>
        <taxon>Platyhelminthes</taxon>
        <taxon>Monogenea</taxon>
        <taxon>Polyopisthocotylea</taxon>
        <taxon>Polystomatidea</taxon>
        <taxon>Polystomatidae</taxon>
        <taxon>Protopolystoma</taxon>
    </lineage>
</organism>
<evidence type="ECO:0000313" key="2">
    <source>
        <dbReference type="Proteomes" id="UP000784294"/>
    </source>
</evidence>
<sequence>MHHYFEHLFEFLLNFSVETIPKKTNTESPPPLPGDDISVSGIAATTSSDSWKLLGLTPEKNAPDHPVRSSIFESRFSPLNIVIPVFCDFI</sequence>